<proteinExistence type="predicted"/>
<dbReference type="GO" id="GO:0008270">
    <property type="term" value="F:zinc ion binding"/>
    <property type="evidence" value="ECO:0007669"/>
    <property type="project" value="UniProtKB-KW"/>
</dbReference>
<evidence type="ECO:0000259" key="3">
    <source>
        <dbReference type="PROSITE" id="PS50089"/>
    </source>
</evidence>
<evidence type="ECO:0000256" key="1">
    <source>
        <dbReference type="PROSITE-ProRule" id="PRU00175"/>
    </source>
</evidence>
<dbReference type="FunFam" id="3.30.40.10:FF:000226">
    <property type="entry name" value="E3 ubiquitin ligase BIG BROTHER"/>
    <property type="match status" value="1"/>
</dbReference>
<dbReference type="Proteomes" id="UP001408789">
    <property type="component" value="Unassembled WGS sequence"/>
</dbReference>
<dbReference type="InterPro" id="IPR001841">
    <property type="entry name" value="Znf_RING"/>
</dbReference>
<dbReference type="PROSITE" id="PS50089">
    <property type="entry name" value="ZF_RING_2"/>
    <property type="match status" value="1"/>
</dbReference>
<dbReference type="SUPFAM" id="SSF57850">
    <property type="entry name" value="RING/U-box"/>
    <property type="match status" value="1"/>
</dbReference>
<sequence length="538" mass="61539">MLDFKNLKYAKRSLPIKPWALERSSRVWLTFFWNGNFMYTRLPHPFNRGAPYRVPANVLVGASAFPRKTIPPAVSLSLYSRCATTRAELSDVTQDGTKTLMGWRIKLNQTDNLTQTILYSLRGSVMDFFEGITYEHVNFIFSDVTYPQESTQPTINASAYKFAYYEPENLSYYDYCDAYAINDETYGNNGYIRQLDNTTTMANERTTSVHMHQDGHSNSSSVADPAADCPQSNHNPGDYQVVWEDNVDPDTMTYEELLELGEVVGSQSRGLSQEAISMLPVSKFKCAFFWRKKTKNESYSLRGSVMDFFEGITYEHVNFIFSDVTYPQESTQPTINASAYKFAYYEPENLSYYDYCDAYAINDETYGNNGYIRQLDNTSTMANERTTSVHMHQDGHSNSNSVADPAADCPQSNHNPGDYQVVWEDNVDPDTMTYEELLELGEVVGSQSRGLSQEAISMLPVSKFKCAFFWRKKTKNERCVICQMEYKRGERQLTLPCKHIYHAGCGRQWLSINKACPICYKEVLVHTPKHSQRFCLLG</sequence>
<dbReference type="SMART" id="SM00184">
    <property type="entry name" value="RING"/>
    <property type="match status" value="1"/>
</dbReference>
<dbReference type="GO" id="GO:0031624">
    <property type="term" value="F:ubiquitin conjugating enzyme binding"/>
    <property type="evidence" value="ECO:0007669"/>
    <property type="project" value="TreeGrafter"/>
</dbReference>
<feature type="region of interest" description="Disordered" evidence="2">
    <location>
        <begin position="211"/>
        <end position="230"/>
    </location>
</feature>
<evidence type="ECO:0000313" key="5">
    <source>
        <dbReference type="Proteomes" id="UP001408789"/>
    </source>
</evidence>
<keyword evidence="1" id="KW-0863">Zinc-finger</keyword>
<dbReference type="PANTHER" id="PTHR46400">
    <property type="entry name" value="RING/U-BOX SUPERFAMILY PROTEIN"/>
    <property type="match status" value="1"/>
</dbReference>
<dbReference type="InterPro" id="IPR013083">
    <property type="entry name" value="Znf_RING/FYVE/PHD"/>
</dbReference>
<protein>
    <recommendedName>
        <fullName evidence="3">RING-type domain-containing protein</fullName>
    </recommendedName>
</protein>
<evidence type="ECO:0000256" key="2">
    <source>
        <dbReference type="SAM" id="MobiDB-lite"/>
    </source>
</evidence>
<dbReference type="GO" id="GO:0048437">
    <property type="term" value="P:floral organ development"/>
    <property type="evidence" value="ECO:0007669"/>
    <property type="project" value="TreeGrafter"/>
</dbReference>
<dbReference type="PANTHER" id="PTHR46400:SF5">
    <property type="entry name" value="RING-TYPE DOMAIN-CONTAINING PROTEIN"/>
    <property type="match status" value="1"/>
</dbReference>
<dbReference type="Gene3D" id="3.30.40.10">
    <property type="entry name" value="Zinc/RING finger domain, C3HC4 (zinc finger)"/>
    <property type="match status" value="1"/>
</dbReference>
<dbReference type="AlphaFoldDB" id="A0AAP0H2K9"/>
<organism evidence="4 5">
    <name type="scientific">Deinandra increscens subsp. villosa</name>
    <dbReference type="NCBI Taxonomy" id="3103831"/>
    <lineage>
        <taxon>Eukaryota</taxon>
        <taxon>Viridiplantae</taxon>
        <taxon>Streptophyta</taxon>
        <taxon>Embryophyta</taxon>
        <taxon>Tracheophyta</taxon>
        <taxon>Spermatophyta</taxon>
        <taxon>Magnoliopsida</taxon>
        <taxon>eudicotyledons</taxon>
        <taxon>Gunneridae</taxon>
        <taxon>Pentapetalae</taxon>
        <taxon>asterids</taxon>
        <taxon>campanulids</taxon>
        <taxon>Asterales</taxon>
        <taxon>Asteraceae</taxon>
        <taxon>Asteroideae</taxon>
        <taxon>Heliantheae alliance</taxon>
        <taxon>Madieae</taxon>
        <taxon>Madiinae</taxon>
        <taxon>Deinandra</taxon>
    </lineage>
</organism>
<dbReference type="InterPro" id="IPR033276">
    <property type="entry name" value="BB"/>
</dbReference>
<name>A0AAP0H2K9_9ASTR</name>
<dbReference type="GO" id="GO:0046621">
    <property type="term" value="P:negative regulation of organ growth"/>
    <property type="evidence" value="ECO:0007669"/>
    <property type="project" value="InterPro"/>
</dbReference>
<evidence type="ECO:0000313" key="4">
    <source>
        <dbReference type="EMBL" id="KAK9072583.1"/>
    </source>
</evidence>
<comment type="caution">
    <text evidence="4">The sequence shown here is derived from an EMBL/GenBank/DDBJ whole genome shotgun (WGS) entry which is preliminary data.</text>
</comment>
<dbReference type="GO" id="GO:0004842">
    <property type="term" value="F:ubiquitin-protein transferase activity"/>
    <property type="evidence" value="ECO:0007669"/>
    <property type="project" value="InterPro"/>
</dbReference>
<dbReference type="Pfam" id="PF13639">
    <property type="entry name" value="zf-RING_2"/>
    <property type="match status" value="1"/>
</dbReference>
<keyword evidence="5" id="KW-1185">Reference proteome</keyword>
<gene>
    <name evidence="4" type="ORF">SSX86_009018</name>
</gene>
<keyword evidence="1" id="KW-0479">Metal-binding</keyword>
<dbReference type="GO" id="GO:0016567">
    <property type="term" value="P:protein ubiquitination"/>
    <property type="evidence" value="ECO:0007669"/>
    <property type="project" value="InterPro"/>
</dbReference>
<feature type="compositionally biased region" description="Polar residues" evidence="2">
    <location>
        <begin position="211"/>
        <end position="222"/>
    </location>
</feature>
<dbReference type="EMBL" id="JBCNJP010000010">
    <property type="protein sequence ID" value="KAK9072583.1"/>
    <property type="molecule type" value="Genomic_DNA"/>
</dbReference>
<accession>A0AAP0H2K9</accession>
<reference evidence="4 5" key="1">
    <citation type="submission" date="2024-04" db="EMBL/GenBank/DDBJ databases">
        <title>The reference genome of an endangered Asteraceae, Deinandra increscens subsp. villosa, native to the Central Coast of California.</title>
        <authorList>
            <person name="Guilliams M."/>
            <person name="Hasenstab-Lehman K."/>
            <person name="Meyer R."/>
            <person name="Mcevoy S."/>
        </authorList>
    </citation>
    <scope>NUCLEOTIDE SEQUENCE [LARGE SCALE GENOMIC DNA]</scope>
    <source>
        <tissue evidence="4">Leaf</tissue>
    </source>
</reference>
<keyword evidence="1" id="KW-0862">Zinc</keyword>
<feature type="domain" description="RING-type" evidence="3">
    <location>
        <begin position="479"/>
        <end position="519"/>
    </location>
</feature>